<evidence type="ECO:0000256" key="2">
    <source>
        <dbReference type="ARBA" id="ARBA00023242"/>
    </source>
</evidence>
<accession>A0A2V3IIH3</accession>
<dbReference type="InterPro" id="IPR039883">
    <property type="entry name" value="Fcf2/DNTTIP2"/>
</dbReference>
<dbReference type="OrthoDB" id="4947at2759"/>
<gene>
    <name evidence="4" type="ORF">BWQ96_08357</name>
</gene>
<protein>
    <submittedName>
        <fullName evidence="4">rRNA-processing protein fcf2</fullName>
    </submittedName>
</protein>
<evidence type="ECO:0000313" key="4">
    <source>
        <dbReference type="EMBL" id="PXF41905.1"/>
    </source>
</evidence>
<dbReference type="InterPro" id="IPR014810">
    <property type="entry name" value="Fcf2_C"/>
</dbReference>
<evidence type="ECO:0000313" key="5">
    <source>
        <dbReference type="Proteomes" id="UP000247409"/>
    </source>
</evidence>
<reference evidence="4 5" key="1">
    <citation type="journal article" date="2018" name="Mol. Biol. Evol.">
        <title>Analysis of the draft genome of the red seaweed Gracilariopsis chorda provides insights into genome size evolution in Rhodophyta.</title>
        <authorList>
            <person name="Lee J."/>
            <person name="Yang E.C."/>
            <person name="Graf L."/>
            <person name="Yang J.H."/>
            <person name="Qiu H."/>
            <person name="Zel Zion U."/>
            <person name="Chan C.X."/>
            <person name="Stephens T.G."/>
            <person name="Weber A.P.M."/>
            <person name="Boo G.H."/>
            <person name="Boo S.M."/>
            <person name="Kim K.M."/>
            <person name="Shin Y."/>
            <person name="Jung M."/>
            <person name="Lee S.J."/>
            <person name="Yim H.S."/>
            <person name="Lee J.H."/>
            <person name="Bhattacharya D."/>
            <person name="Yoon H.S."/>
        </authorList>
    </citation>
    <scope>NUCLEOTIDE SEQUENCE [LARGE SCALE GENOMIC DNA]</scope>
    <source>
        <strain evidence="4 5">SKKU-2015</strain>
        <tissue evidence="4">Whole body</tissue>
    </source>
</reference>
<dbReference type="PANTHER" id="PTHR21686">
    <property type="entry name" value="DEOXYNUCLEOTIDYLTRANSFERASE TERMINAL-INTERACTING PROTEIN 2"/>
    <property type="match status" value="1"/>
</dbReference>
<evidence type="ECO:0000256" key="1">
    <source>
        <dbReference type="ARBA" id="ARBA00004604"/>
    </source>
</evidence>
<sequence length="211" mass="24726">MAYTAMNNESSPLVNLNGLKLPTTKLLYQESQLDRQQKLVGQELHFLNRSTERRSRKTPQQVPPANWAEIEHDLKEAKPPPSVQTTFIEDDHWHEMPAANLTPELQRDLRIIENRQHLDPKRFYKSSGTGRKKGQLPTHVQVGTVLSGAHEFFSGRLLKRERRARIIDQVLASKETMHYTKSRYQKLQSDRMANRRIVDPAAMKKRRRRKW</sequence>
<dbReference type="EMBL" id="NBIV01000185">
    <property type="protein sequence ID" value="PXF41905.1"/>
    <property type="molecule type" value="Genomic_DNA"/>
</dbReference>
<keyword evidence="5" id="KW-1185">Reference proteome</keyword>
<proteinExistence type="predicted"/>
<dbReference type="Proteomes" id="UP000247409">
    <property type="component" value="Unassembled WGS sequence"/>
</dbReference>
<feature type="domain" description="Fcf2 pre-rRNA processing C-terminal" evidence="3">
    <location>
        <begin position="91"/>
        <end position="182"/>
    </location>
</feature>
<dbReference type="STRING" id="448386.A0A2V3IIH3"/>
<name>A0A2V3IIH3_9FLOR</name>
<dbReference type="Pfam" id="PF08698">
    <property type="entry name" value="Fcf2"/>
    <property type="match status" value="1"/>
</dbReference>
<keyword evidence="2" id="KW-0539">Nucleus</keyword>
<comment type="subcellular location">
    <subcellularLocation>
        <location evidence="1">Nucleus</location>
        <location evidence="1">Nucleolus</location>
    </subcellularLocation>
</comment>
<dbReference type="AlphaFoldDB" id="A0A2V3IIH3"/>
<evidence type="ECO:0000259" key="3">
    <source>
        <dbReference type="Pfam" id="PF08698"/>
    </source>
</evidence>
<dbReference type="GO" id="GO:0006396">
    <property type="term" value="P:RNA processing"/>
    <property type="evidence" value="ECO:0007669"/>
    <property type="project" value="TreeGrafter"/>
</dbReference>
<dbReference type="GO" id="GO:0005730">
    <property type="term" value="C:nucleolus"/>
    <property type="evidence" value="ECO:0007669"/>
    <property type="project" value="UniProtKB-SubCell"/>
</dbReference>
<dbReference type="GO" id="GO:0003723">
    <property type="term" value="F:RNA binding"/>
    <property type="evidence" value="ECO:0007669"/>
    <property type="project" value="TreeGrafter"/>
</dbReference>
<comment type="caution">
    <text evidence="4">The sequence shown here is derived from an EMBL/GenBank/DDBJ whole genome shotgun (WGS) entry which is preliminary data.</text>
</comment>
<dbReference type="PANTHER" id="PTHR21686:SF12">
    <property type="entry name" value="DEOXYNUCLEOTIDYLTRANSFERASE TERMINAL-INTERACTING PROTEIN 2"/>
    <property type="match status" value="1"/>
</dbReference>
<organism evidence="4 5">
    <name type="scientific">Gracilariopsis chorda</name>
    <dbReference type="NCBI Taxonomy" id="448386"/>
    <lineage>
        <taxon>Eukaryota</taxon>
        <taxon>Rhodophyta</taxon>
        <taxon>Florideophyceae</taxon>
        <taxon>Rhodymeniophycidae</taxon>
        <taxon>Gracilariales</taxon>
        <taxon>Gracilariaceae</taxon>
        <taxon>Gracilariopsis</taxon>
    </lineage>
</organism>